<dbReference type="Pfam" id="PF07963">
    <property type="entry name" value="N_methyl"/>
    <property type="match status" value="1"/>
</dbReference>
<protein>
    <recommendedName>
        <fullName evidence="2">Type II secretion system protein H</fullName>
    </recommendedName>
    <alternativeName>
        <fullName evidence="10">General secretion pathway protein H</fullName>
    </alternativeName>
</protein>
<dbReference type="Pfam" id="PF12019">
    <property type="entry name" value="GspH"/>
    <property type="match status" value="1"/>
</dbReference>
<comment type="caution">
    <text evidence="13">The sequence shown here is derived from an EMBL/GenBank/DDBJ whole genome shotgun (WGS) entry which is preliminary data.</text>
</comment>
<evidence type="ECO:0000256" key="6">
    <source>
        <dbReference type="ARBA" id="ARBA00022692"/>
    </source>
</evidence>
<keyword evidence="4" id="KW-0488">Methylation</keyword>
<dbReference type="SUPFAM" id="SSF54523">
    <property type="entry name" value="Pili subunits"/>
    <property type="match status" value="1"/>
</dbReference>
<reference evidence="13 14" key="1">
    <citation type="submission" date="2023-02" db="EMBL/GenBank/DDBJ databases">
        <title>Bacterial whole genomic sequence of Curvibacter sp. HBC61.</title>
        <authorList>
            <person name="Le V."/>
            <person name="Ko S.-R."/>
            <person name="Ahn C.-Y."/>
            <person name="Oh H.-M."/>
        </authorList>
    </citation>
    <scope>NUCLEOTIDE SEQUENCE [LARGE SCALE GENOMIC DNA]</scope>
    <source>
        <strain evidence="13 14">HBC61</strain>
    </source>
</reference>
<evidence type="ECO:0000313" key="13">
    <source>
        <dbReference type="EMBL" id="MDD0839010.1"/>
    </source>
</evidence>
<accession>A0ABT5MY79</accession>
<dbReference type="InterPro" id="IPR045584">
    <property type="entry name" value="Pilin-like"/>
</dbReference>
<evidence type="ECO:0000256" key="9">
    <source>
        <dbReference type="ARBA" id="ARBA00025772"/>
    </source>
</evidence>
<dbReference type="NCBIfam" id="TIGR02532">
    <property type="entry name" value="IV_pilin_GFxxxE"/>
    <property type="match status" value="1"/>
</dbReference>
<keyword evidence="7 11" id="KW-1133">Transmembrane helix</keyword>
<dbReference type="PROSITE" id="PS00409">
    <property type="entry name" value="PROKAR_NTER_METHYL"/>
    <property type="match status" value="1"/>
</dbReference>
<comment type="subcellular location">
    <subcellularLocation>
        <location evidence="1">Cell inner membrane</location>
        <topology evidence="1">Single-pass membrane protein</topology>
    </subcellularLocation>
</comment>
<organism evidence="13 14">
    <name type="scientific">Curvibacter cyanobacteriorum</name>
    <dbReference type="NCBI Taxonomy" id="3026422"/>
    <lineage>
        <taxon>Bacteria</taxon>
        <taxon>Pseudomonadati</taxon>
        <taxon>Pseudomonadota</taxon>
        <taxon>Betaproteobacteria</taxon>
        <taxon>Burkholderiales</taxon>
        <taxon>Comamonadaceae</taxon>
        <taxon>Curvibacter</taxon>
    </lineage>
</organism>
<evidence type="ECO:0000256" key="3">
    <source>
        <dbReference type="ARBA" id="ARBA00022475"/>
    </source>
</evidence>
<evidence type="ECO:0000256" key="4">
    <source>
        <dbReference type="ARBA" id="ARBA00022481"/>
    </source>
</evidence>
<dbReference type="InterPro" id="IPR012902">
    <property type="entry name" value="N_methyl_site"/>
</dbReference>
<evidence type="ECO:0000256" key="7">
    <source>
        <dbReference type="ARBA" id="ARBA00022989"/>
    </source>
</evidence>
<evidence type="ECO:0000256" key="10">
    <source>
        <dbReference type="ARBA" id="ARBA00030775"/>
    </source>
</evidence>
<evidence type="ECO:0000256" key="2">
    <source>
        <dbReference type="ARBA" id="ARBA00021549"/>
    </source>
</evidence>
<evidence type="ECO:0000313" key="14">
    <source>
        <dbReference type="Proteomes" id="UP001528673"/>
    </source>
</evidence>
<keyword evidence="6 11" id="KW-0812">Transmembrane</keyword>
<gene>
    <name evidence="13" type="ORF">PSQ40_10545</name>
</gene>
<keyword evidence="3" id="KW-1003">Cell membrane</keyword>
<dbReference type="InterPro" id="IPR022346">
    <property type="entry name" value="T2SS_GspH"/>
</dbReference>
<comment type="similarity">
    <text evidence="9">Belongs to the GSP H family.</text>
</comment>
<dbReference type="Gene3D" id="3.30.700.10">
    <property type="entry name" value="Glycoprotein, Type 4 Pilin"/>
    <property type="match status" value="1"/>
</dbReference>
<dbReference type="Proteomes" id="UP001528673">
    <property type="component" value="Unassembled WGS sequence"/>
</dbReference>
<keyword evidence="5" id="KW-0997">Cell inner membrane</keyword>
<evidence type="ECO:0000259" key="12">
    <source>
        <dbReference type="Pfam" id="PF12019"/>
    </source>
</evidence>
<dbReference type="EMBL" id="JAQSIP010000004">
    <property type="protein sequence ID" value="MDD0839010.1"/>
    <property type="molecule type" value="Genomic_DNA"/>
</dbReference>
<evidence type="ECO:0000256" key="1">
    <source>
        <dbReference type="ARBA" id="ARBA00004377"/>
    </source>
</evidence>
<keyword evidence="8 11" id="KW-0472">Membrane</keyword>
<evidence type="ECO:0000256" key="8">
    <source>
        <dbReference type="ARBA" id="ARBA00023136"/>
    </source>
</evidence>
<proteinExistence type="inferred from homology"/>
<name>A0ABT5MY79_9BURK</name>
<keyword evidence="14" id="KW-1185">Reference proteome</keyword>
<sequence length="149" mass="16439">MQAQRGFTLIELLVVFSIAALLVGVVPFAFSRMQESAQYRDVLRAMLSDLRQARQQARVQGREVRFRLDLPGRRFGLDGQNARDIPEPLQVRATVAGIEMSGNQVAAIRFMPEGGATGGSVDVFRPSGQGTRVRVDWLSGQISTEPIRP</sequence>
<dbReference type="RefSeq" id="WP_273951372.1">
    <property type="nucleotide sequence ID" value="NZ_JAQSIP010000004.1"/>
</dbReference>
<feature type="transmembrane region" description="Helical" evidence="11">
    <location>
        <begin position="6"/>
        <end position="30"/>
    </location>
</feature>
<evidence type="ECO:0000256" key="11">
    <source>
        <dbReference type="SAM" id="Phobius"/>
    </source>
</evidence>
<feature type="domain" description="General secretion pathway GspH" evidence="12">
    <location>
        <begin position="44"/>
        <end position="137"/>
    </location>
</feature>
<evidence type="ECO:0000256" key="5">
    <source>
        <dbReference type="ARBA" id="ARBA00022519"/>
    </source>
</evidence>